<organism evidence="1 2">
    <name type="scientific">Priestia veravalensis</name>
    <dbReference type="NCBI Taxonomy" id="1414648"/>
    <lineage>
        <taxon>Bacteria</taxon>
        <taxon>Bacillati</taxon>
        <taxon>Bacillota</taxon>
        <taxon>Bacilli</taxon>
        <taxon>Bacillales</taxon>
        <taxon>Bacillaceae</taxon>
        <taxon>Priestia</taxon>
    </lineage>
</organism>
<dbReference type="AlphaFoldDB" id="A0A0V8JA76"/>
<proteinExistence type="predicted"/>
<protein>
    <recommendedName>
        <fullName evidence="3">Transposase</fullName>
    </recommendedName>
</protein>
<keyword evidence="2" id="KW-1185">Reference proteome</keyword>
<evidence type="ECO:0000313" key="1">
    <source>
        <dbReference type="EMBL" id="KSU83966.1"/>
    </source>
</evidence>
<dbReference type="EMBL" id="LNQP01000147">
    <property type="protein sequence ID" value="KSU83966.1"/>
    <property type="molecule type" value="Genomic_DNA"/>
</dbReference>
<accession>A0A0V8JA76</accession>
<evidence type="ECO:0000313" key="2">
    <source>
        <dbReference type="Proteomes" id="UP000053681"/>
    </source>
</evidence>
<comment type="caution">
    <text evidence="1">The sequence shown here is derived from an EMBL/GenBank/DDBJ whole genome shotgun (WGS) entry which is preliminary data.</text>
</comment>
<reference evidence="1 2" key="1">
    <citation type="submission" date="2015-11" db="EMBL/GenBank/DDBJ databases">
        <title>Bacillus caseinolyticus sp nov.</title>
        <authorList>
            <person name="Dastager S.G."/>
            <person name="Mawlankar R."/>
        </authorList>
    </citation>
    <scope>NUCLEOTIDE SEQUENCE [LARGE SCALE GENOMIC DNA]</scope>
    <source>
        <strain evidence="1 2">SGD-V-76</strain>
    </source>
</reference>
<sequence length="70" mass="8117">MFKNYSMNQLILPLDLEIKLQNNDSAFSIHHLVESIPQEALEPFLRNTGCPAYHPLLQIGLLLRKLLVRF</sequence>
<dbReference type="Proteomes" id="UP000053681">
    <property type="component" value="Unassembled WGS sequence"/>
</dbReference>
<name>A0A0V8JA76_9BACI</name>
<evidence type="ECO:0008006" key="3">
    <source>
        <dbReference type="Google" id="ProtNLM"/>
    </source>
</evidence>
<gene>
    <name evidence="1" type="ORF">AS180_21215</name>
</gene>